<accession>A0A8X6MNY4</accession>
<evidence type="ECO:0000313" key="1">
    <source>
        <dbReference type="EMBL" id="GFS70232.1"/>
    </source>
</evidence>
<evidence type="ECO:0000313" key="2">
    <source>
        <dbReference type="Proteomes" id="UP000887013"/>
    </source>
</evidence>
<gene>
    <name evidence="1" type="ORF">NPIL_216981</name>
</gene>
<sequence>MFLGETLIYGLHPTSVHFGRDLWFGSKRQNLSGVFAGHRKIGRARHGTAHCILLNNYRASASASASAASFWITYHTYHWFGLGMGWFADQQSNG</sequence>
<name>A0A8X6MNY4_NEPPI</name>
<reference evidence="1" key="1">
    <citation type="submission" date="2020-08" db="EMBL/GenBank/DDBJ databases">
        <title>Multicomponent nature underlies the extraordinary mechanical properties of spider dragline silk.</title>
        <authorList>
            <person name="Kono N."/>
            <person name="Nakamura H."/>
            <person name="Mori M."/>
            <person name="Yoshida Y."/>
            <person name="Ohtoshi R."/>
            <person name="Malay A.D."/>
            <person name="Moran D.A.P."/>
            <person name="Tomita M."/>
            <person name="Numata K."/>
            <person name="Arakawa K."/>
        </authorList>
    </citation>
    <scope>NUCLEOTIDE SEQUENCE</scope>
</reference>
<proteinExistence type="predicted"/>
<dbReference type="AlphaFoldDB" id="A0A8X6MNY4"/>
<comment type="caution">
    <text evidence="1">The sequence shown here is derived from an EMBL/GenBank/DDBJ whole genome shotgun (WGS) entry which is preliminary data.</text>
</comment>
<keyword evidence="2" id="KW-1185">Reference proteome</keyword>
<protein>
    <submittedName>
        <fullName evidence="1">Uncharacterized protein</fullName>
    </submittedName>
</protein>
<dbReference type="Proteomes" id="UP000887013">
    <property type="component" value="Unassembled WGS sequence"/>
</dbReference>
<organism evidence="1 2">
    <name type="scientific">Nephila pilipes</name>
    <name type="common">Giant wood spider</name>
    <name type="synonym">Nephila maculata</name>
    <dbReference type="NCBI Taxonomy" id="299642"/>
    <lineage>
        <taxon>Eukaryota</taxon>
        <taxon>Metazoa</taxon>
        <taxon>Ecdysozoa</taxon>
        <taxon>Arthropoda</taxon>
        <taxon>Chelicerata</taxon>
        <taxon>Arachnida</taxon>
        <taxon>Araneae</taxon>
        <taxon>Araneomorphae</taxon>
        <taxon>Entelegynae</taxon>
        <taxon>Araneoidea</taxon>
        <taxon>Nephilidae</taxon>
        <taxon>Nephila</taxon>
    </lineage>
</organism>
<dbReference type="EMBL" id="BMAW01049345">
    <property type="protein sequence ID" value="GFS70232.1"/>
    <property type="molecule type" value="Genomic_DNA"/>
</dbReference>